<gene>
    <name evidence="1" type="ORF">BaRGS_00019421</name>
    <name evidence="2" type="ORF">BaRGS_00019423</name>
</gene>
<sequence>MMKFILATRKRLMQDNKVDLAKTTSCVRLQQQKTEDQVCLAMLTSEARDSMHVYVDDVDTECTAYITDEGFDLDLFFGIEDHRFHIYSDVEGNEMTNYLFIDDACVTQQKVKNCVSKHRALTS</sequence>
<dbReference type="EMBL" id="JACVVK020000139">
    <property type="protein sequence ID" value="KAK7489315.1"/>
    <property type="molecule type" value="Genomic_DNA"/>
</dbReference>
<organism evidence="2 3">
    <name type="scientific">Batillaria attramentaria</name>
    <dbReference type="NCBI Taxonomy" id="370345"/>
    <lineage>
        <taxon>Eukaryota</taxon>
        <taxon>Metazoa</taxon>
        <taxon>Spiralia</taxon>
        <taxon>Lophotrochozoa</taxon>
        <taxon>Mollusca</taxon>
        <taxon>Gastropoda</taxon>
        <taxon>Caenogastropoda</taxon>
        <taxon>Sorbeoconcha</taxon>
        <taxon>Cerithioidea</taxon>
        <taxon>Batillariidae</taxon>
        <taxon>Batillaria</taxon>
    </lineage>
</organism>
<name>A0ABD0KPX0_9CAEN</name>
<protein>
    <submittedName>
        <fullName evidence="2">Uncharacterized protein</fullName>
    </submittedName>
</protein>
<dbReference type="InterPro" id="IPR038513">
    <property type="entry name" value="FAIM1_dom_sf"/>
</dbReference>
<evidence type="ECO:0000313" key="2">
    <source>
        <dbReference type="EMBL" id="KAK7489315.1"/>
    </source>
</evidence>
<evidence type="ECO:0000313" key="3">
    <source>
        <dbReference type="Proteomes" id="UP001519460"/>
    </source>
</evidence>
<accession>A0ABD0KPX0</accession>
<reference evidence="2" key="3">
    <citation type="submission" date="2023-01" db="EMBL/GenBank/DDBJ databases">
        <authorList>
            <person name="Patra A."/>
        </authorList>
    </citation>
    <scope>NUCLEOTIDE SEQUENCE</scope>
    <source>
        <strain evidence="2">Wonlab-2016</strain>
        <tissue evidence="2">Foot muscle</tissue>
    </source>
</reference>
<dbReference type="Proteomes" id="UP001519460">
    <property type="component" value="Unassembled WGS sequence"/>
</dbReference>
<keyword evidence="3" id="KW-1185">Reference proteome</keyword>
<proteinExistence type="predicted"/>
<comment type="caution">
    <text evidence="2">The sequence shown here is derived from an EMBL/GenBank/DDBJ whole genome shotgun (WGS) entry which is preliminary data.</text>
</comment>
<dbReference type="Gene3D" id="2.40.128.180">
    <property type="match status" value="1"/>
</dbReference>
<reference evidence="2 3" key="2">
    <citation type="journal article" date="2023" name="Sci. Data">
        <title>Genome assembly of the Korean intertidal mud-creeper Batillaria attramentaria.</title>
        <authorList>
            <person name="Patra A.K."/>
            <person name="Ho P.T."/>
            <person name="Jun S."/>
            <person name="Lee S.J."/>
            <person name="Kim Y."/>
            <person name="Won Y.J."/>
        </authorList>
    </citation>
    <scope>NUCLEOTIDE SEQUENCE [LARGE SCALE GENOMIC DNA]</scope>
    <source>
        <strain evidence="2">Wonlab-2016</strain>
    </source>
</reference>
<evidence type="ECO:0000313" key="1">
    <source>
        <dbReference type="EMBL" id="KAK7489313.1"/>
    </source>
</evidence>
<reference evidence="2" key="1">
    <citation type="submission" date="2020-09" db="EMBL/GenBank/DDBJ databases">
        <authorList>
            <person name="Won Y."/>
        </authorList>
    </citation>
    <scope>NUCLEOTIDE SEQUENCE</scope>
    <source>
        <strain evidence="2">Wonlab-2016</strain>
        <tissue evidence="2">Foot muscle</tissue>
    </source>
</reference>
<dbReference type="AlphaFoldDB" id="A0ABD0KPX0"/>
<dbReference type="EMBL" id="JACVVK020000139">
    <property type="protein sequence ID" value="KAK7489313.1"/>
    <property type="molecule type" value="Genomic_DNA"/>
</dbReference>